<dbReference type="Gene3D" id="3.10.450.50">
    <property type="match status" value="1"/>
</dbReference>
<dbReference type="InterPro" id="IPR007627">
    <property type="entry name" value="RNA_pol_sigma70_r2"/>
</dbReference>
<dbReference type="KEGG" id="pmad:BAY61_22170"/>
<dbReference type="GO" id="GO:0016987">
    <property type="term" value="F:sigma factor activity"/>
    <property type="evidence" value="ECO:0007669"/>
    <property type="project" value="UniProtKB-KW"/>
</dbReference>
<evidence type="ECO:0000313" key="7">
    <source>
        <dbReference type="Proteomes" id="UP000199494"/>
    </source>
</evidence>
<gene>
    <name evidence="6" type="ORF">SAMN05421630_11255</name>
</gene>
<evidence type="ECO:0000313" key="6">
    <source>
        <dbReference type="EMBL" id="SDD76624.1"/>
    </source>
</evidence>
<dbReference type="InterPro" id="IPR013325">
    <property type="entry name" value="RNA_pol_sigma_r2"/>
</dbReference>
<dbReference type="EMBL" id="FMZE01000012">
    <property type="protein sequence ID" value="SDD76624.1"/>
    <property type="molecule type" value="Genomic_DNA"/>
</dbReference>
<evidence type="ECO:0000256" key="1">
    <source>
        <dbReference type="ARBA" id="ARBA00010641"/>
    </source>
</evidence>
<dbReference type="Pfam" id="PF08281">
    <property type="entry name" value="Sigma70_r4_2"/>
    <property type="match status" value="1"/>
</dbReference>
<dbReference type="RefSeq" id="WP_091809581.1">
    <property type="nucleotide sequence ID" value="NZ_CP016353.1"/>
</dbReference>
<evidence type="ECO:0000256" key="2">
    <source>
        <dbReference type="ARBA" id="ARBA00011344"/>
    </source>
</evidence>
<evidence type="ECO:0000256" key="4">
    <source>
        <dbReference type="ARBA" id="ARBA00023082"/>
    </source>
</evidence>
<dbReference type="OrthoDB" id="3211555at2"/>
<protein>
    <submittedName>
        <fullName evidence="6">RNA polymerase sigma-70 factor, ECF subfamily</fullName>
    </submittedName>
</protein>
<dbReference type="AlphaFoldDB" id="A0A222VTL5"/>
<dbReference type="Proteomes" id="UP000199494">
    <property type="component" value="Unassembled WGS sequence"/>
</dbReference>
<keyword evidence="4" id="KW-0731">Sigma factor</keyword>
<evidence type="ECO:0000256" key="3">
    <source>
        <dbReference type="ARBA" id="ARBA00023015"/>
    </source>
</evidence>
<accession>A0A222VTL5</accession>
<dbReference type="Pfam" id="PF04542">
    <property type="entry name" value="Sigma70_r2"/>
    <property type="match status" value="1"/>
</dbReference>
<dbReference type="NCBIfam" id="NF007214">
    <property type="entry name" value="PRK09636.1"/>
    <property type="match status" value="1"/>
</dbReference>
<dbReference type="GO" id="GO:0003677">
    <property type="term" value="F:DNA binding"/>
    <property type="evidence" value="ECO:0007669"/>
    <property type="project" value="InterPro"/>
</dbReference>
<dbReference type="Gene3D" id="1.10.10.10">
    <property type="entry name" value="Winged helix-like DNA-binding domain superfamily/Winged helix DNA-binding domain"/>
    <property type="match status" value="1"/>
</dbReference>
<proteinExistence type="inferred from homology"/>
<comment type="similarity">
    <text evidence="1">Belongs to the sigma-70 factor family. ECF subfamily.</text>
</comment>
<dbReference type="InterPro" id="IPR032710">
    <property type="entry name" value="NTF2-like_dom_sf"/>
</dbReference>
<dbReference type="NCBIfam" id="TIGR02937">
    <property type="entry name" value="sigma70-ECF"/>
    <property type="match status" value="1"/>
</dbReference>
<organism evidence="6 7">
    <name type="scientific">Prauserella marina</name>
    <dbReference type="NCBI Taxonomy" id="530584"/>
    <lineage>
        <taxon>Bacteria</taxon>
        <taxon>Bacillati</taxon>
        <taxon>Actinomycetota</taxon>
        <taxon>Actinomycetes</taxon>
        <taxon>Pseudonocardiales</taxon>
        <taxon>Pseudonocardiaceae</taxon>
        <taxon>Prauserella</taxon>
    </lineage>
</organism>
<dbReference type="InterPro" id="IPR014284">
    <property type="entry name" value="RNA_pol_sigma-70_dom"/>
</dbReference>
<dbReference type="SUPFAM" id="SSF88946">
    <property type="entry name" value="Sigma2 domain of RNA polymerase sigma factors"/>
    <property type="match status" value="1"/>
</dbReference>
<keyword evidence="5" id="KW-0804">Transcription</keyword>
<dbReference type="InterPro" id="IPR036388">
    <property type="entry name" value="WH-like_DNA-bd_sf"/>
</dbReference>
<dbReference type="PANTHER" id="PTHR30173:SF36">
    <property type="entry name" value="ECF RNA POLYMERASE SIGMA FACTOR SIGJ"/>
    <property type="match status" value="1"/>
</dbReference>
<dbReference type="GO" id="GO:0006352">
    <property type="term" value="P:DNA-templated transcription initiation"/>
    <property type="evidence" value="ECO:0007669"/>
    <property type="project" value="InterPro"/>
</dbReference>
<dbReference type="STRING" id="530584.SAMN05421630_11255"/>
<dbReference type="InterPro" id="IPR013249">
    <property type="entry name" value="RNA_pol_sigma70_r4_t2"/>
</dbReference>
<dbReference type="Gene3D" id="1.10.1740.10">
    <property type="match status" value="1"/>
</dbReference>
<evidence type="ECO:0000256" key="5">
    <source>
        <dbReference type="ARBA" id="ARBA00023163"/>
    </source>
</evidence>
<keyword evidence="7" id="KW-1185">Reference proteome</keyword>
<name>A0A222VTL5_9PSEU</name>
<reference evidence="6 7" key="1">
    <citation type="submission" date="2016-10" db="EMBL/GenBank/DDBJ databases">
        <authorList>
            <person name="de Groot N.N."/>
        </authorList>
    </citation>
    <scope>NUCLEOTIDE SEQUENCE [LARGE SCALE GENOMIC DNA]</scope>
    <source>
        <strain evidence="6 7">CGMCC 4.5506</strain>
    </source>
</reference>
<dbReference type="PANTHER" id="PTHR30173">
    <property type="entry name" value="SIGMA 19 FACTOR"/>
    <property type="match status" value="1"/>
</dbReference>
<keyword evidence="3" id="KW-0805">Transcription regulation</keyword>
<comment type="subunit">
    <text evidence="2">Interacts transiently with the RNA polymerase catalytic core formed by RpoA, RpoB, RpoC and RpoZ (2 alpha, 1 beta, 1 beta' and 1 omega subunit) to form the RNA polymerase holoenzyme that can initiate transcription.</text>
</comment>
<dbReference type="SUPFAM" id="SSF54427">
    <property type="entry name" value="NTF2-like"/>
    <property type="match status" value="1"/>
</dbReference>
<sequence>MAERNGADDASAFEFERHRRRLFGVAYRMLGSAADAEDVVQDTFLRWNRTEPASVAEPSAWLVKVTTNLCLNRLTSARHRRERQAGFSLPEPVLTSDGALGPVETAEQRDTVSLAFLVLADRLSPGERAVFVLREAFGYGHREIAELAGLSEQNSRQLHSRARKRLAEALPRRAGDSKANRVLVERFLAAARGGDLAELERMLTEDVVSVADGGETPGVARIPVRGAEKVARYLASVTGRYAKELTIAVAEVNGEPAILAMAGSKPVGVLVPEIGEKRITIIRIVADPVKLRYLGAQLGALSRFGS</sequence>
<dbReference type="SUPFAM" id="SSF88659">
    <property type="entry name" value="Sigma3 and sigma4 domains of RNA polymerase sigma factors"/>
    <property type="match status" value="1"/>
</dbReference>
<dbReference type="InterPro" id="IPR013324">
    <property type="entry name" value="RNA_pol_sigma_r3/r4-like"/>
</dbReference>
<dbReference type="InterPro" id="IPR052704">
    <property type="entry name" value="ECF_Sigma-70_Domain"/>
</dbReference>